<protein>
    <recommendedName>
        <fullName evidence="2">HEPN domain-containing protein</fullName>
    </recommendedName>
</protein>
<sequence length="585" mass="67272">MIVDTQFLIDRLVQRIDVERIYKFSFPSEEGEQPRETKLLLVVNPVKGMAPNALAPIVSLCMSDMEEEIPFDMIIAGEWSNKIKQGSLYHTYVSLPEHLCYASKKISNALFSGKNLSGLLELAQYNYNKSKAISDEFRLGVDNFLTKEDYTQATYMLHQFVETRLKAFQATVGIKASKGHNLEHLFRTVRGISPILPEIFAYDSSYADLLRKLDQSYVKTLKWEQIDMTKDEFEVLLHTCELARYEMDKRVTLMVSCVTAYRDKMATEKTDQEQSKTAPAKSEHTGEAEQRLETKNIVCEDFGEFPWLQHYKADTNKLLDKIRTNHNPEQVIMLNYHTGGFSGSNLFQQENKEKDGIKVELYLVVIMKNTGPFHFKCMQVGVTSAMVVFMSVKDVEKKLAVGDRFVHTLWTKGHVLRRKSTFEPSFDVGEVDWNGEYERMKKVSETAKNTLIEISESLAINNVTEEVLLFCVVKGVLESAVISYICCAVGYLPKNIPLRDLIDWTGVIDRQIIEFLYRRKESESFQLGLLLRPNKIWGEGMFHRLLENSFLNGSKTAKYVNFFNDQFEIVLKQLKEYAEPEPEPA</sequence>
<gene>
    <name evidence="3" type="ORF">C4F40_03725</name>
</gene>
<evidence type="ECO:0000313" key="4">
    <source>
        <dbReference type="Proteomes" id="UP000618319"/>
    </source>
</evidence>
<feature type="compositionally biased region" description="Basic and acidic residues" evidence="1">
    <location>
        <begin position="281"/>
        <end position="290"/>
    </location>
</feature>
<accession>A0ABR9T3B9</accession>
<proteinExistence type="predicted"/>
<evidence type="ECO:0000259" key="2">
    <source>
        <dbReference type="Pfam" id="PF05168"/>
    </source>
</evidence>
<reference evidence="3 4" key="1">
    <citation type="submission" date="2018-02" db="EMBL/GenBank/DDBJ databases">
        <title>Sphingobacterium KA21.</title>
        <authorList>
            <person name="Vasarhelyi B.M."/>
            <person name="Deshmukh S."/>
            <person name="Balint B."/>
            <person name="Kukolya J."/>
        </authorList>
    </citation>
    <scope>NUCLEOTIDE SEQUENCE [LARGE SCALE GENOMIC DNA]</scope>
    <source>
        <strain evidence="3 4">Ka21</strain>
    </source>
</reference>
<evidence type="ECO:0000256" key="1">
    <source>
        <dbReference type="SAM" id="MobiDB-lite"/>
    </source>
</evidence>
<name>A0ABR9T3B9_9SPHI</name>
<dbReference type="EMBL" id="PSKQ01000017">
    <property type="protein sequence ID" value="MBE8719837.1"/>
    <property type="molecule type" value="Genomic_DNA"/>
</dbReference>
<dbReference type="Proteomes" id="UP000618319">
    <property type="component" value="Unassembled WGS sequence"/>
</dbReference>
<dbReference type="InterPro" id="IPR007842">
    <property type="entry name" value="HEPN_dom"/>
</dbReference>
<evidence type="ECO:0000313" key="3">
    <source>
        <dbReference type="EMBL" id="MBE8719837.1"/>
    </source>
</evidence>
<feature type="region of interest" description="Disordered" evidence="1">
    <location>
        <begin position="266"/>
        <end position="290"/>
    </location>
</feature>
<organism evidence="3 4">
    <name type="scientific">Sphingobacterium pedocola</name>
    <dbReference type="NCBI Taxonomy" id="2082722"/>
    <lineage>
        <taxon>Bacteria</taxon>
        <taxon>Pseudomonadati</taxon>
        <taxon>Bacteroidota</taxon>
        <taxon>Sphingobacteriia</taxon>
        <taxon>Sphingobacteriales</taxon>
        <taxon>Sphingobacteriaceae</taxon>
        <taxon>Sphingobacterium</taxon>
    </lineage>
</organism>
<feature type="domain" description="HEPN" evidence="2">
    <location>
        <begin position="143"/>
        <end position="241"/>
    </location>
</feature>
<dbReference type="Pfam" id="PF05168">
    <property type="entry name" value="HEPN"/>
    <property type="match status" value="1"/>
</dbReference>
<dbReference type="RefSeq" id="WP_196937543.1">
    <property type="nucleotide sequence ID" value="NZ_MU158689.1"/>
</dbReference>
<dbReference type="Gene3D" id="1.20.120.330">
    <property type="entry name" value="Nucleotidyltransferases domain 2"/>
    <property type="match status" value="1"/>
</dbReference>
<dbReference type="SUPFAM" id="SSF81593">
    <property type="entry name" value="Nucleotidyltransferase substrate binding subunit/domain"/>
    <property type="match status" value="1"/>
</dbReference>
<comment type="caution">
    <text evidence="3">The sequence shown here is derived from an EMBL/GenBank/DDBJ whole genome shotgun (WGS) entry which is preliminary data.</text>
</comment>
<keyword evidence="4" id="KW-1185">Reference proteome</keyword>